<dbReference type="Proteomes" id="UP000008281">
    <property type="component" value="Unassembled WGS sequence"/>
</dbReference>
<evidence type="ECO:0000313" key="4">
    <source>
        <dbReference type="EMBL" id="KAF1747038.1"/>
    </source>
</evidence>
<protein>
    <submittedName>
        <fullName evidence="3">Uncharacterized protein</fullName>
    </submittedName>
</protein>
<evidence type="ECO:0000313" key="3">
    <source>
        <dbReference type="EMBL" id="EFP05003.1"/>
    </source>
</evidence>
<dbReference type="Proteomes" id="UP000483820">
    <property type="component" value="Chromosome X"/>
</dbReference>
<sequence>MRYLALWAFIVLLTFTEGRRRVYTEEDEAKYLQQLKQQELQNFEMEMKQQSEQRGAKYSSSMFGVQLDGGSFEADELPSELRGPTAPWNRKTQKTSRNDQTQALALKSQPSTESSSRFVNDITDGFGEEDHWCYYCASPVEKIKLDMRKSIKNLLVMRRTAFPLDAVTPDCLSGKNKTNLKKQKCTYKYCQTLSIVDRNAGNSFVVRGCAEHFGAINVPELEKKNDYSCDMIHEKLEIKECICKNSKYCNAGWGKRSANGVFQQFRIGFIIIFVIFSLLF</sequence>
<dbReference type="AlphaFoldDB" id="E3MMD4"/>
<name>E3MMD4_CAERE</name>
<feature type="signal peptide" evidence="2">
    <location>
        <begin position="1"/>
        <end position="18"/>
    </location>
</feature>
<reference evidence="4 6" key="2">
    <citation type="submission" date="2019-12" db="EMBL/GenBank/DDBJ databases">
        <title>Chromosome-level assembly of the Caenorhabditis remanei genome.</title>
        <authorList>
            <person name="Teterina A.A."/>
            <person name="Willis J.H."/>
            <person name="Phillips P.C."/>
        </authorList>
    </citation>
    <scope>NUCLEOTIDE SEQUENCE [LARGE SCALE GENOMIC DNA]</scope>
    <source>
        <strain evidence="4 6">PX506</strain>
        <tissue evidence="4">Whole organism</tissue>
    </source>
</reference>
<dbReference type="FunCoup" id="E3MMD4">
    <property type="interactions" value="115"/>
</dbReference>
<evidence type="ECO:0000313" key="6">
    <source>
        <dbReference type="Proteomes" id="UP000483820"/>
    </source>
</evidence>
<dbReference type="eggNOG" id="ENOG502S5HC">
    <property type="taxonomic scope" value="Eukaryota"/>
</dbReference>
<dbReference type="EMBL" id="DS268457">
    <property type="protein sequence ID" value="EFP05003.1"/>
    <property type="molecule type" value="Genomic_DNA"/>
</dbReference>
<dbReference type="RefSeq" id="XP_003102616.1">
    <property type="nucleotide sequence ID" value="XM_003102568.1"/>
</dbReference>
<evidence type="ECO:0000256" key="1">
    <source>
        <dbReference type="SAM" id="MobiDB-lite"/>
    </source>
</evidence>
<dbReference type="InParanoid" id="E3MMD4"/>
<gene>
    <name evidence="3" type="ORF">CRE_03273</name>
    <name evidence="4" type="ORF">GCK72_023496</name>
</gene>
<dbReference type="GeneID" id="9797890"/>
<dbReference type="OrthoDB" id="5853760at2759"/>
<proteinExistence type="predicted"/>
<feature type="region of interest" description="Disordered" evidence="1">
    <location>
        <begin position="74"/>
        <end position="117"/>
    </location>
</feature>
<organism evidence="5">
    <name type="scientific">Caenorhabditis remanei</name>
    <name type="common">Caenorhabditis vulgaris</name>
    <dbReference type="NCBI Taxonomy" id="31234"/>
    <lineage>
        <taxon>Eukaryota</taxon>
        <taxon>Metazoa</taxon>
        <taxon>Ecdysozoa</taxon>
        <taxon>Nematoda</taxon>
        <taxon>Chromadorea</taxon>
        <taxon>Rhabditida</taxon>
        <taxon>Rhabditina</taxon>
        <taxon>Rhabditomorpha</taxon>
        <taxon>Rhabditoidea</taxon>
        <taxon>Rhabditidae</taxon>
        <taxon>Peloderinae</taxon>
        <taxon>Caenorhabditis</taxon>
    </lineage>
</organism>
<dbReference type="HOGENOM" id="CLU_060183_0_0_1"/>
<dbReference type="KEGG" id="crq:GCK72_023496"/>
<keyword evidence="2" id="KW-0732">Signal</keyword>
<dbReference type="EMBL" id="WUAV01000006">
    <property type="protein sequence ID" value="KAF1747038.1"/>
    <property type="molecule type" value="Genomic_DNA"/>
</dbReference>
<feature type="chain" id="PRO_5035105930" evidence="2">
    <location>
        <begin position="19"/>
        <end position="280"/>
    </location>
</feature>
<evidence type="ECO:0000256" key="2">
    <source>
        <dbReference type="SAM" id="SignalP"/>
    </source>
</evidence>
<keyword evidence="5" id="KW-1185">Reference proteome</keyword>
<accession>E3MMD4</accession>
<dbReference type="OMA" id="YKYCQTL"/>
<reference evidence="3" key="1">
    <citation type="submission" date="2007-07" db="EMBL/GenBank/DDBJ databases">
        <title>PCAP assembly of the Caenorhabditis remanei genome.</title>
        <authorList>
            <consortium name="The Caenorhabditis remanei Sequencing Consortium"/>
            <person name="Wilson R.K."/>
        </authorList>
    </citation>
    <scope>NUCLEOTIDE SEQUENCE [LARGE SCALE GENOMIC DNA]</scope>
    <source>
        <strain evidence="3">PB4641</strain>
    </source>
</reference>
<evidence type="ECO:0000313" key="5">
    <source>
        <dbReference type="Proteomes" id="UP000008281"/>
    </source>
</evidence>
<dbReference type="CTD" id="9797890"/>
<feature type="compositionally biased region" description="Polar residues" evidence="1">
    <location>
        <begin position="98"/>
        <end position="117"/>
    </location>
</feature>